<dbReference type="RefSeq" id="WP_012802506.1">
    <property type="nucleotide sequence ID" value="NC_013170.1"/>
</dbReference>
<dbReference type="KEGG" id="ccu:Ccur_00840"/>
<dbReference type="SUPFAM" id="SSF63817">
    <property type="entry name" value="Sortase"/>
    <property type="match status" value="1"/>
</dbReference>
<dbReference type="InterPro" id="IPR023365">
    <property type="entry name" value="Sortase_dom-sf"/>
</dbReference>
<dbReference type="AlphaFoldDB" id="C7MLL1"/>
<name>C7MLL1_CRYCD</name>
<dbReference type="InterPro" id="IPR005754">
    <property type="entry name" value="Sortase"/>
</dbReference>
<dbReference type="Gene3D" id="2.40.260.10">
    <property type="entry name" value="Sortase"/>
    <property type="match status" value="1"/>
</dbReference>
<dbReference type="NCBIfam" id="NF033745">
    <property type="entry name" value="class_C_sortase"/>
    <property type="match status" value="1"/>
</dbReference>
<dbReference type="Pfam" id="PF04203">
    <property type="entry name" value="Sortase"/>
    <property type="match status" value="1"/>
</dbReference>
<dbReference type="EMBL" id="CP001682">
    <property type="protein sequence ID" value="ACU93817.1"/>
    <property type="molecule type" value="Genomic_DNA"/>
</dbReference>
<evidence type="ECO:0000313" key="5">
    <source>
        <dbReference type="Proteomes" id="UP000000954"/>
    </source>
</evidence>
<reference evidence="4 5" key="1">
    <citation type="journal article" date="2009" name="Stand. Genomic Sci.">
        <title>Complete genome sequence of Cryptobacterium curtum type strain (12-3).</title>
        <authorList>
            <person name="Mavrommatis K."/>
            <person name="Pukall R."/>
            <person name="Rohde C."/>
            <person name="Chen F."/>
            <person name="Sims D."/>
            <person name="Brettin T."/>
            <person name="Kuske C."/>
            <person name="Detter J.C."/>
            <person name="Han C."/>
            <person name="Lapidus A."/>
            <person name="Copeland A."/>
            <person name="Glavina Del Rio T."/>
            <person name="Nolan M."/>
            <person name="Lucas S."/>
            <person name="Tice H."/>
            <person name="Cheng J.F."/>
            <person name="Bruce D."/>
            <person name="Goodwin L."/>
            <person name="Pitluck S."/>
            <person name="Ovchinnikova G."/>
            <person name="Pati A."/>
            <person name="Ivanova N."/>
            <person name="Chen A."/>
            <person name="Palaniappan K."/>
            <person name="Chain P."/>
            <person name="D'haeseleer P."/>
            <person name="Goker M."/>
            <person name="Bristow J."/>
            <person name="Eisen J.A."/>
            <person name="Markowitz V."/>
            <person name="Hugenholtz P."/>
            <person name="Rohde M."/>
            <person name="Klenk H.P."/>
            <person name="Kyrpides N.C."/>
        </authorList>
    </citation>
    <scope>NUCLEOTIDE SEQUENCE [LARGE SCALE GENOMIC DNA]</scope>
    <source>
        <strain evidence="5">ATCC 700683 / DSM 15641 / 12-3</strain>
    </source>
</reference>
<dbReference type="HOGENOM" id="CLU_045680_1_3_11"/>
<dbReference type="eggNOG" id="COG3764">
    <property type="taxonomic scope" value="Bacteria"/>
</dbReference>
<keyword evidence="3" id="KW-0472">Membrane</keyword>
<keyword evidence="3" id="KW-1133">Transmembrane helix</keyword>
<evidence type="ECO:0000313" key="4">
    <source>
        <dbReference type="EMBL" id="ACU93817.1"/>
    </source>
</evidence>
<protein>
    <submittedName>
        <fullName evidence="4">Sortase family protein, LPXTG-site transpeptidase</fullName>
    </submittedName>
</protein>
<gene>
    <name evidence="4" type="ordered locus">Ccur_00840</name>
</gene>
<evidence type="ECO:0000256" key="2">
    <source>
        <dbReference type="PIRSR" id="PIRSR605754-1"/>
    </source>
</evidence>
<feature type="active site" description="Acyl-thioester intermediate" evidence="2">
    <location>
        <position position="234"/>
    </location>
</feature>
<dbReference type="MEROPS" id="C60.007"/>
<feature type="transmembrane region" description="Helical" evidence="3">
    <location>
        <begin position="25"/>
        <end position="46"/>
    </location>
</feature>
<sequence>MATREPSGSPARVVRSSKKKRWARLQLVIAVIILLAGVALISYPFVSDWLNQRAQDAVSANQQEVVAALPPEDLSQEQQRAEAYNAQLFSGSSQVVDPFDTKATYLGNKEYESVLNVAGDGVMGELFIPKINVDLPIYHYTTDESLTRGVGHVVNTSVPIGGESTHSVLAGHTGLPSARLFDRLDELSVGDWFIIRVLGEDHAYEITSTEVVLPEEVDSIKTEAGRDLVTLVTCTPYGVNTHRLLVHAERCEVPDSWNTSEDSTIRLVATPTDLPRHLWAYALAGVLVAVAIIAVVYVILRYRRRQR</sequence>
<organism evidence="4 5">
    <name type="scientific">Cryptobacterium curtum (strain ATCC 700683 / DSM 15641 / CCUG 43107 / 12-3)</name>
    <dbReference type="NCBI Taxonomy" id="469378"/>
    <lineage>
        <taxon>Bacteria</taxon>
        <taxon>Bacillati</taxon>
        <taxon>Actinomycetota</taxon>
        <taxon>Coriobacteriia</taxon>
        <taxon>Eggerthellales</taxon>
        <taxon>Eggerthellaceae</taxon>
        <taxon>Cryptobacterium</taxon>
    </lineage>
</organism>
<feature type="transmembrane region" description="Helical" evidence="3">
    <location>
        <begin position="278"/>
        <end position="300"/>
    </location>
</feature>
<keyword evidence="3" id="KW-0812">Transmembrane</keyword>
<dbReference type="CDD" id="cd05827">
    <property type="entry name" value="Sortase_C"/>
    <property type="match status" value="1"/>
</dbReference>
<dbReference type="NCBIfam" id="TIGR01076">
    <property type="entry name" value="sortase_fam"/>
    <property type="match status" value="1"/>
</dbReference>
<dbReference type="InterPro" id="IPR042002">
    <property type="entry name" value="Sortase_C"/>
</dbReference>
<feature type="active site" description="Proton donor/acceptor" evidence="2">
    <location>
        <position position="172"/>
    </location>
</feature>
<dbReference type="STRING" id="469378.Ccur_00840"/>
<dbReference type="GO" id="GO:0016787">
    <property type="term" value="F:hydrolase activity"/>
    <property type="evidence" value="ECO:0007669"/>
    <property type="project" value="UniProtKB-KW"/>
</dbReference>
<evidence type="ECO:0000256" key="3">
    <source>
        <dbReference type="SAM" id="Phobius"/>
    </source>
</evidence>
<proteinExistence type="predicted"/>
<evidence type="ECO:0000256" key="1">
    <source>
        <dbReference type="ARBA" id="ARBA00022801"/>
    </source>
</evidence>
<keyword evidence="1" id="KW-0378">Hydrolase</keyword>
<dbReference type="Proteomes" id="UP000000954">
    <property type="component" value="Chromosome"/>
</dbReference>
<keyword evidence="5" id="KW-1185">Reference proteome</keyword>
<accession>C7MLL1</accession>